<evidence type="ECO:0000313" key="3">
    <source>
        <dbReference type="Proteomes" id="UP000198943"/>
    </source>
</evidence>
<dbReference type="AlphaFoldDB" id="A0A1G6LIP0"/>
<proteinExistence type="predicted"/>
<evidence type="ECO:0000313" key="2">
    <source>
        <dbReference type="EMBL" id="SDC43140.1"/>
    </source>
</evidence>
<dbReference type="RefSeq" id="WP_176760443.1">
    <property type="nucleotide sequence ID" value="NZ_FMYW01000007.1"/>
</dbReference>
<dbReference type="SUPFAM" id="SSF56300">
    <property type="entry name" value="Metallo-dependent phosphatases"/>
    <property type="match status" value="1"/>
</dbReference>
<gene>
    <name evidence="2" type="ORF">SAMN04487864_10796</name>
</gene>
<protein>
    <submittedName>
        <fullName evidence="2">Calcineurin-like phosphoesterase</fullName>
    </submittedName>
</protein>
<organism evidence="2 3">
    <name type="scientific">Succiniclasticum ruminis</name>
    <dbReference type="NCBI Taxonomy" id="40841"/>
    <lineage>
        <taxon>Bacteria</taxon>
        <taxon>Bacillati</taxon>
        <taxon>Bacillota</taxon>
        <taxon>Negativicutes</taxon>
        <taxon>Acidaminococcales</taxon>
        <taxon>Acidaminococcaceae</taxon>
        <taxon>Succiniclasticum</taxon>
    </lineage>
</organism>
<dbReference type="InterPro" id="IPR029052">
    <property type="entry name" value="Metallo-depent_PP-like"/>
</dbReference>
<dbReference type="GO" id="GO:0016787">
    <property type="term" value="F:hydrolase activity"/>
    <property type="evidence" value="ECO:0007669"/>
    <property type="project" value="InterPro"/>
</dbReference>
<dbReference type="EMBL" id="FMYW01000007">
    <property type="protein sequence ID" value="SDC43140.1"/>
    <property type="molecule type" value="Genomic_DNA"/>
</dbReference>
<dbReference type="Gene3D" id="3.60.21.10">
    <property type="match status" value="1"/>
</dbReference>
<reference evidence="3" key="1">
    <citation type="submission" date="2016-10" db="EMBL/GenBank/DDBJ databases">
        <authorList>
            <person name="Varghese N."/>
            <person name="Submissions S."/>
        </authorList>
    </citation>
    <scope>NUCLEOTIDE SEQUENCE [LARGE SCALE GENOMIC DNA]</scope>
    <source>
        <strain evidence="3">DSM 11005</strain>
    </source>
</reference>
<dbReference type="InterPro" id="IPR004843">
    <property type="entry name" value="Calcineurin-like_PHP"/>
</dbReference>
<evidence type="ECO:0000259" key="1">
    <source>
        <dbReference type="Pfam" id="PF00149"/>
    </source>
</evidence>
<dbReference type="Pfam" id="PF00149">
    <property type="entry name" value="Metallophos"/>
    <property type="match status" value="1"/>
</dbReference>
<name>A0A1G6LIP0_9FIRM</name>
<keyword evidence="3" id="KW-1185">Reference proteome</keyword>
<feature type="domain" description="Calcineurin-like phosphoesterase" evidence="1">
    <location>
        <begin position="1"/>
        <end position="193"/>
    </location>
</feature>
<sequence length="242" mass="27884">MRILVIPDIHLKTWIFDRAEDILKASKADQAVCLMDIPDDWDMEFQTEMYKETFDRAIEFSRTYPDTLWCYGNHDVSYPWGRLETGYSPYAERTVMSKLEELKNSLQDPSQIAIMHRIDNVLFTHGGLTVEFLQLLNEDLLDADIDEVVAAINDASQNHLWNDESPLWLRPQNRTVNAFRNDIYKQVVGHTPVKKIFEKDGIISTDVFSTYRDGTQIGESAMIVIDSVTGEYEKIEVPGKNS</sequence>
<accession>A0A1G6LIP0</accession>
<dbReference type="Proteomes" id="UP000198943">
    <property type="component" value="Unassembled WGS sequence"/>
</dbReference>